<comment type="caution">
    <text evidence="2">The sequence shown here is derived from an EMBL/GenBank/DDBJ whole genome shotgun (WGS) entry which is preliminary data.</text>
</comment>
<name>A0A235ENS6_9BURK</name>
<dbReference type="Proteomes" id="UP000215441">
    <property type="component" value="Unassembled WGS sequence"/>
</dbReference>
<reference evidence="2 3" key="1">
    <citation type="submission" date="2017-07" db="EMBL/GenBank/DDBJ databases">
        <title>Acidovorax KNDSW TSA 6 genome sequence and assembly.</title>
        <authorList>
            <person name="Mayilraj S."/>
        </authorList>
    </citation>
    <scope>NUCLEOTIDE SEQUENCE [LARGE SCALE GENOMIC DNA]</scope>
    <source>
        <strain evidence="2 3">KNDSW-TSA6</strain>
    </source>
</reference>
<organism evidence="2 3">
    <name type="scientific">Acidovorax kalamii</name>
    <dbReference type="NCBI Taxonomy" id="2004485"/>
    <lineage>
        <taxon>Bacteria</taxon>
        <taxon>Pseudomonadati</taxon>
        <taxon>Pseudomonadota</taxon>
        <taxon>Betaproteobacteria</taxon>
        <taxon>Burkholderiales</taxon>
        <taxon>Comamonadaceae</taxon>
        <taxon>Acidovorax</taxon>
    </lineage>
</organism>
<accession>A0A235ENS6</accession>
<dbReference type="AlphaFoldDB" id="A0A235ENS6"/>
<dbReference type="OrthoDB" id="8565540at2"/>
<feature type="region of interest" description="Disordered" evidence="1">
    <location>
        <begin position="57"/>
        <end position="96"/>
    </location>
</feature>
<sequence length="96" mass="10479">MSTPHINELREHLMGTLTSLRDRDNPMEPDRARAVAQVAGVLVDTARVEVEFLKATGADKSKFLGDQQDAPALPAPTGAPTAHNPFPNVRRHTLQD</sequence>
<evidence type="ECO:0000313" key="2">
    <source>
        <dbReference type="EMBL" id="OYD50672.1"/>
    </source>
</evidence>
<keyword evidence="3" id="KW-1185">Reference proteome</keyword>
<evidence type="ECO:0000256" key="1">
    <source>
        <dbReference type="SAM" id="MobiDB-lite"/>
    </source>
</evidence>
<dbReference type="EMBL" id="NOIG01000005">
    <property type="protein sequence ID" value="OYD50672.1"/>
    <property type="molecule type" value="Genomic_DNA"/>
</dbReference>
<protein>
    <submittedName>
        <fullName evidence="2">Uncharacterized protein</fullName>
    </submittedName>
</protein>
<evidence type="ECO:0000313" key="3">
    <source>
        <dbReference type="Proteomes" id="UP000215441"/>
    </source>
</evidence>
<proteinExistence type="predicted"/>
<feature type="compositionally biased region" description="Low complexity" evidence="1">
    <location>
        <begin position="70"/>
        <end position="82"/>
    </location>
</feature>
<gene>
    <name evidence="2" type="ORF">CBY09_08025</name>
</gene>
<dbReference type="RefSeq" id="WP_094288276.1">
    <property type="nucleotide sequence ID" value="NZ_NOIG01000005.1"/>
</dbReference>